<dbReference type="AlphaFoldDB" id="A0A558R3A1"/>
<dbReference type="GO" id="GO:0008967">
    <property type="term" value="F:phosphoglycolate phosphatase activity"/>
    <property type="evidence" value="ECO:0007669"/>
    <property type="project" value="TreeGrafter"/>
</dbReference>
<dbReference type="GO" id="GO:0005829">
    <property type="term" value="C:cytosol"/>
    <property type="evidence" value="ECO:0007669"/>
    <property type="project" value="TreeGrafter"/>
</dbReference>
<gene>
    <name evidence="1" type="ORF">FOY91_11210</name>
</gene>
<dbReference type="PRINTS" id="PR00413">
    <property type="entry name" value="HADHALOGNASE"/>
</dbReference>
<dbReference type="Gene3D" id="3.40.50.1000">
    <property type="entry name" value="HAD superfamily/HAD-like"/>
    <property type="match status" value="1"/>
</dbReference>
<dbReference type="PANTHER" id="PTHR43434">
    <property type="entry name" value="PHOSPHOGLYCOLATE PHOSPHATASE"/>
    <property type="match status" value="1"/>
</dbReference>
<dbReference type="PROSITE" id="PS01228">
    <property type="entry name" value="COF_1"/>
    <property type="match status" value="1"/>
</dbReference>
<evidence type="ECO:0000313" key="1">
    <source>
        <dbReference type="EMBL" id="TVV73837.1"/>
    </source>
</evidence>
<protein>
    <submittedName>
        <fullName evidence="1">HAD family hydrolase</fullName>
    </submittedName>
</protein>
<dbReference type="NCBIfam" id="TIGR01549">
    <property type="entry name" value="HAD-SF-IA-v1"/>
    <property type="match status" value="1"/>
</dbReference>
<dbReference type="InterPro" id="IPR023214">
    <property type="entry name" value="HAD_sf"/>
</dbReference>
<dbReference type="InterPro" id="IPR050155">
    <property type="entry name" value="HAD-like_hydrolase_sf"/>
</dbReference>
<organism evidence="1 2">
    <name type="scientific">Alterirhizorhabdus solaris</name>
    <dbReference type="NCBI Taxonomy" id="2529389"/>
    <lineage>
        <taxon>Bacteria</taxon>
        <taxon>Pseudomonadati</taxon>
        <taxon>Pseudomonadota</taxon>
        <taxon>Alphaproteobacteria</taxon>
        <taxon>Sphingomonadales</taxon>
        <taxon>Rhizorhabdaceae</taxon>
        <taxon>Alterirhizorhabdus</taxon>
    </lineage>
</organism>
<dbReference type="SFLD" id="SFLDG01129">
    <property type="entry name" value="C1.5:_HAD__Beta-PGM__Phosphata"/>
    <property type="match status" value="1"/>
</dbReference>
<keyword evidence="2" id="KW-1185">Reference proteome</keyword>
<proteinExistence type="predicted"/>
<dbReference type="NCBIfam" id="TIGR01509">
    <property type="entry name" value="HAD-SF-IA-v3"/>
    <property type="match status" value="1"/>
</dbReference>
<comment type="caution">
    <text evidence="1">The sequence shown here is derived from an EMBL/GenBank/DDBJ whole genome shotgun (WGS) entry which is preliminary data.</text>
</comment>
<dbReference type="Pfam" id="PF13419">
    <property type="entry name" value="HAD_2"/>
    <property type="match status" value="1"/>
</dbReference>
<dbReference type="InterPro" id="IPR006439">
    <property type="entry name" value="HAD-SF_hydro_IA"/>
</dbReference>
<keyword evidence="1" id="KW-0378">Hydrolase</keyword>
<sequence>MVKLKAVLFDLDGTLVNSNDLHIDAWDRVFREAGHVLPRQAIHDQIGKGGDNFVPALLPGVDEATQERLSGRHGTLFKADYMARVVPFPGARDLLLAVRRLGAKATLASSAGGEEVDHYVALLEAEGIVDHRTSKDDAEKSKPDPDIFSAALEAAGVAAEQAIVIGDTPYDAIAARRAGIRAIGVLSGGFTDEVLREAGVVAVYRDVADLLARIDASPLAGG</sequence>
<dbReference type="GO" id="GO:0006281">
    <property type="term" value="P:DNA repair"/>
    <property type="evidence" value="ECO:0007669"/>
    <property type="project" value="TreeGrafter"/>
</dbReference>
<dbReference type="SFLD" id="SFLDG01135">
    <property type="entry name" value="C1.5.6:_HAD__Beta-PGM__Phospha"/>
    <property type="match status" value="1"/>
</dbReference>
<dbReference type="InterPro" id="IPR041492">
    <property type="entry name" value="HAD_2"/>
</dbReference>
<name>A0A558R3A1_9SPHN</name>
<dbReference type="EMBL" id="VNIM01000041">
    <property type="protein sequence ID" value="TVV73837.1"/>
    <property type="molecule type" value="Genomic_DNA"/>
</dbReference>
<dbReference type="OrthoDB" id="9797743at2"/>
<accession>A0A558R3A1</accession>
<dbReference type="SUPFAM" id="SSF56784">
    <property type="entry name" value="HAD-like"/>
    <property type="match status" value="1"/>
</dbReference>
<dbReference type="InterPro" id="IPR036412">
    <property type="entry name" value="HAD-like_sf"/>
</dbReference>
<dbReference type="RefSeq" id="WP_145151593.1">
    <property type="nucleotide sequence ID" value="NZ_VNIM01000041.1"/>
</dbReference>
<dbReference type="Proteomes" id="UP000318681">
    <property type="component" value="Unassembled WGS sequence"/>
</dbReference>
<evidence type="ECO:0000313" key="2">
    <source>
        <dbReference type="Proteomes" id="UP000318681"/>
    </source>
</evidence>
<dbReference type="SFLD" id="SFLDS00003">
    <property type="entry name" value="Haloacid_Dehalogenase"/>
    <property type="match status" value="1"/>
</dbReference>
<dbReference type="InterPro" id="IPR023198">
    <property type="entry name" value="PGP-like_dom2"/>
</dbReference>
<dbReference type="Gene3D" id="1.10.150.240">
    <property type="entry name" value="Putative phosphatase, domain 2"/>
    <property type="match status" value="1"/>
</dbReference>
<dbReference type="PANTHER" id="PTHR43434:SF16">
    <property type="entry name" value="BLL8046 PROTEIN"/>
    <property type="match status" value="1"/>
</dbReference>
<reference evidence="1 2" key="1">
    <citation type="submission" date="2019-07" db="EMBL/GenBank/DDBJ databases">
        <title>Sphingomonas solaris sp. nov., isolated from a solar panel from Boston, Massachusetts.</title>
        <authorList>
            <person name="Tanner K."/>
            <person name="Pascual J."/>
            <person name="Mancuso C."/>
            <person name="Pereto J."/>
            <person name="Khalil A."/>
            <person name="Vilanova C."/>
        </authorList>
    </citation>
    <scope>NUCLEOTIDE SEQUENCE [LARGE SCALE GENOMIC DNA]</scope>
    <source>
        <strain evidence="1 2">R4DWN</strain>
    </source>
</reference>